<organism evidence="2 3">
    <name type="scientific">Eiseniibacteriota bacterium</name>
    <dbReference type="NCBI Taxonomy" id="2212470"/>
    <lineage>
        <taxon>Bacteria</taxon>
        <taxon>Candidatus Eiseniibacteriota</taxon>
    </lineage>
</organism>
<dbReference type="InterPro" id="IPR036390">
    <property type="entry name" value="WH_DNA-bd_sf"/>
</dbReference>
<name>A0ABV6YIV2_UNCEI</name>
<sequence>MRVSTRTCYGLRALAEIAGGYPDRPIPLPEVASRQRVSLKYLEQVMAIHKAAKFARERGGMAGSGRPDCSLHSRMPR</sequence>
<comment type="caution">
    <text evidence="2">The sequence shown here is derived from an EMBL/GenBank/DDBJ whole genome shotgun (WGS) entry which is preliminary data.</text>
</comment>
<keyword evidence="3" id="KW-1185">Reference proteome</keyword>
<gene>
    <name evidence="2" type="ORF">ACFL6M_01540</name>
</gene>
<proteinExistence type="predicted"/>
<evidence type="ECO:0000313" key="3">
    <source>
        <dbReference type="Proteomes" id="UP001593833"/>
    </source>
</evidence>
<reference evidence="2 3" key="1">
    <citation type="submission" date="2024-09" db="EMBL/GenBank/DDBJ databases">
        <authorList>
            <person name="D'Angelo T."/>
        </authorList>
    </citation>
    <scope>NUCLEOTIDE SEQUENCE [LARGE SCALE GENOMIC DNA]</scope>
    <source>
        <strain evidence="2">SAG AM-320-E07</strain>
    </source>
</reference>
<dbReference type="Gene3D" id="1.10.10.10">
    <property type="entry name" value="Winged helix-like DNA-binding domain superfamily/Winged helix DNA-binding domain"/>
    <property type="match status" value="1"/>
</dbReference>
<evidence type="ECO:0000313" key="2">
    <source>
        <dbReference type="EMBL" id="MFC1572257.1"/>
    </source>
</evidence>
<dbReference type="InterPro" id="IPR000944">
    <property type="entry name" value="Tscrpt_reg_Rrf2"/>
</dbReference>
<feature type="region of interest" description="Disordered" evidence="1">
    <location>
        <begin position="58"/>
        <end position="77"/>
    </location>
</feature>
<dbReference type="Pfam" id="PF02082">
    <property type="entry name" value="Rrf2"/>
    <property type="match status" value="1"/>
</dbReference>
<dbReference type="SUPFAM" id="SSF46785">
    <property type="entry name" value="Winged helix' DNA-binding domain"/>
    <property type="match status" value="1"/>
</dbReference>
<accession>A0ABV6YIV2</accession>
<dbReference type="EMBL" id="JBHPKH010000009">
    <property type="protein sequence ID" value="MFC1572257.1"/>
    <property type="molecule type" value="Genomic_DNA"/>
</dbReference>
<dbReference type="PROSITE" id="PS51197">
    <property type="entry name" value="HTH_RRF2_2"/>
    <property type="match status" value="1"/>
</dbReference>
<evidence type="ECO:0000256" key="1">
    <source>
        <dbReference type="SAM" id="MobiDB-lite"/>
    </source>
</evidence>
<dbReference type="Proteomes" id="UP001593833">
    <property type="component" value="Unassembled WGS sequence"/>
</dbReference>
<dbReference type="InterPro" id="IPR036388">
    <property type="entry name" value="WH-like_DNA-bd_sf"/>
</dbReference>
<protein>
    <submittedName>
        <fullName evidence="2">Rrf2 family transcriptional regulator</fullName>
    </submittedName>
</protein>